<proteinExistence type="predicted"/>
<evidence type="ECO:0000313" key="1">
    <source>
        <dbReference type="EMBL" id="WVX66774.1"/>
    </source>
</evidence>
<dbReference type="InterPro" id="IPR046653">
    <property type="entry name" value="DUF6765"/>
</dbReference>
<dbReference type="Pfam" id="PF20551">
    <property type="entry name" value="DUF6765"/>
    <property type="match status" value="1"/>
</dbReference>
<dbReference type="EMBL" id="CP133270">
    <property type="protein sequence ID" value="WVX66774.1"/>
    <property type="molecule type" value="Genomic_DNA"/>
</dbReference>
<accession>A0ABZ2C2U8</accession>
<evidence type="ECO:0000313" key="2">
    <source>
        <dbReference type="Proteomes" id="UP001330434"/>
    </source>
</evidence>
<reference evidence="1 2" key="1">
    <citation type="journal article" date="2024" name="Environ. Microbiol.">
        <title>Novel evolutionary insights on the interactions of the Holosporales (Alphaproteobacteria) with eukaryotic hosts from comparative genomics.</title>
        <authorList>
            <person name="Giovannini M."/>
            <person name="Petroni G."/>
            <person name="Castelli M."/>
        </authorList>
    </citation>
    <scope>NUCLEOTIDE SEQUENCE [LARGE SCALE GENOMIC DNA]</scope>
    <source>
        <strain evidence="1 2">US_Bl 15I1</strain>
    </source>
</reference>
<name>A0ABZ2C2U8_9PROT</name>
<protein>
    <submittedName>
        <fullName evidence="1">Uncharacterized protein</fullName>
    </submittedName>
</protein>
<gene>
    <name evidence="1" type="ORF">Bealeia1_00959</name>
</gene>
<sequence length="437" mass="50081">MDIGFHYYLIKLLCVGLGMPEPDARIVAQSSQHVDDNIYWRKIDEGLSTEFPVVATFSIDHRQSSDSTYPTLLLHFPPGDGPDVPGVARKDGKWFEGITTPGAKMAQESLDKAIQSGNLYLIGTAAHTMADTHAHQGFSGCVHECNKNPAPSLFGRFLPPLGHGEFEHLPDLPVNWMDSRLKGEACKINNKERFYAAAKEIAEKLDPFINPKSKKEEREFRINSVLEKVFKAFGEPIPAYERKSSELELLAQVQIYDFRKLAQDEQFGGQFMEIYDREKWRDASIFTQVRGIDDDKFADVFQDVVTSILPDKYYWMDTYYQNVKTHFEKSKSTTVKIYDVDTKVKFFETFPAKSTLKEWPEVVKNITCTPYYKFHVAAQTHLAHLIKKTEERTARDKGGQKIISLYKYYDDGKQEAWVGAMKKRTLAYRAEIYGDTE</sequence>
<organism evidence="1 2">
    <name type="scientific">Candidatus Bealeia paramacronuclearis</name>
    <dbReference type="NCBI Taxonomy" id="1921001"/>
    <lineage>
        <taxon>Bacteria</taxon>
        <taxon>Pseudomonadati</taxon>
        <taxon>Pseudomonadota</taxon>
        <taxon>Alphaproteobacteria</taxon>
        <taxon>Holosporales</taxon>
        <taxon>Holosporaceae</taxon>
        <taxon>Candidatus Bealeia</taxon>
    </lineage>
</organism>
<dbReference type="Proteomes" id="UP001330434">
    <property type="component" value="Chromosome"/>
</dbReference>
<dbReference type="RefSeq" id="WP_331255600.1">
    <property type="nucleotide sequence ID" value="NZ_CP133270.1"/>
</dbReference>
<keyword evidence="2" id="KW-1185">Reference proteome</keyword>